<reference evidence="17 18" key="1">
    <citation type="submission" date="2023-07" db="EMBL/GenBank/DDBJ databases">
        <title>Genomic Encyclopedia of Type Strains, Phase IV (KMG-IV): sequencing the most valuable type-strain genomes for metagenomic binning, comparative biology and taxonomic classification.</title>
        <authorList>
            <person name="Goeker M."/>
        </authorList>
    </citation>
    <scope>NUCLEOTIDE SEQUENCE [LARGE SCALE GENOMIC DNA]</scope>
    <source>
        <strain evidence="17 18">DSM 12751</strain>
    </source>
</reference>
<keyword evidence="6" id="KW-0808">Transferase</keyword>
<keyword evidence="12" id="KW-0902">Two-component regulatory system</keyword>
<gene>
    <name evidence="17" type="ORF">J2S11_001211</name>
</gene>
<evidence type="ECO:0000256" key="15">
    <source>
        <dbReference type="SAM" id="Phobius"/>
    </source>
</evidence>
<evidence type="ECO:0000256" key="5">
    <source>
        <dbReference type="ARBA" id="ARBA00022553"/>
    </source>
</evidence>
<feature type="transmembrane region" description="Helical" evidence="15">
    <location>
        <begin position="9"/>
        <end position="34"/>
    </location>
</feature>
<keyword evidence="18" id="KW-1185">Reference proteome</keyword>
<evidence type="ECO:0000256" key="3">
    <source>
        <dbReference type="ARBA" id="ARBA00012438"/>
    </source>
</evidence>
<dbReference type="InterPro" id="IPR050398">
    <property type="entry name" value="HssS/ArlS-like"/>
</dbReference>
<dbReference type="CDD" id="cd00082">
    <property type="entry name" value="HisKA"/>
    <property type="match status" value="1"/>
</dbReference>
<keyword evidence="9 17" id="KW-0418">Kinase</keyword>
<evidence type="ECO:0000256" key="9">
    <source>
        <dbReference type="ARBA" id="ARBA00022777"/>
    </source>
</evidence>
<evidence type="ECO:0000256" key="8">
    <source>
        <dbReference type="ARBA" id="ARBA00022741"/>
    </source>
</evidence>
<dbReference type="SMART" id="SM00388">
    <property type="entry name" value="HisKA"/>
    <property type="match status" value="1"/>
</dbReference>
<dbReference type="Gene3D" id="1.10.287.130">
    <property type="match status" value="1"/>
</dbReference>
<dbReference type="EMBL" id="JAUSTY010000004">
    <property type="protein sequence ID" value="MDQ0165311.1"/>
    <property type="molecule type" value="Genomic_DNA"/>
</dbReference>
<keyword evidence="7 15" id="KW-0812">Transmembrane</keyword>
<dbReference type="SUPFAM" id="SSF55874">
    <property type="entry name" value="ATPase domain of HSP90 chaperone/DNA topoisomerase II/histidine kinase"/>
    <property type="match status" value="1"/>
</dbReference>
<keyword evidence="10" id="KW-0067">ATP-binding</keyword>
<keyword evidence="4" id="KW-1003">Cell membrane</keyword>
<evidence type="ECO:0000313" key="18">
    <source>
        <dbReference type="Proteomes" id="UP001235840"/>
    </source>
</evidence>
<dbReference type="Proteomes" id="UP001235840">
    <property type="component" value="Unassembled WGS sequence"/>
</dbReference>
<evidence type="ECO:0000256" key="2">
    <source>
        <dbReference type="ARBA" id="ARBA00004651"/>
    </source>
</evidence>
<evidence type="ECO:0000313" key="17">
    <source>
        <dbReference type="EMBL" id="MDQ0165311.1"/>
    </source>
</evidence>
<dbReference type="PANTHER" id="PTHR45528:SF1">
    <property type="entry name" value="SENSOR HISTIDINE KINASE CPXA"/>
    <property type="match status" value="1"/>
</dbReference>
<comment type="catalytic activity">
    <reaction evidence="1">
        <text>ATP + protein L-histidine = ADP + protein N-phospho-L-histidine.</text>
        <dbReference type="EC" id="2.7.13.3"/>
    </reaction>
</comment>
<dbReference type="Pfam" id="PF00512">
    <property type="entry name" value="HisKA"/>
    <property type="match status" value="1"/>
</dbReference>
<feature type="coiled-coil region" evidence="14">
    <location>
        <begin position="223"/>
        <end position="250"/>
    </location>
</feature>
<keyword evidence="11 15" id="KW-1133">Transmembrane helix</keyword>
<dbReference type="Pfam" id="PF02518">
    <property type="entry name" value="HATPase_c"/>
    <property type="match status" value="1"/>
</dbReference>
<dbReference type="EC" id="2.7.13.3" evidence="3"/>
<evidence type="ECO:0000256" key="7">
    <source>
        <dbReference type="ARBA" id="ARBA00022692"/>
    </source>
</evidence>
<feature type="domain" description="Histidine kinase" evidence="16">
    <location>
        <begin position="250"/>
        <end position="458"/>
    </location>
</feature>
<protein>
    <recommendedName>
        <fullName evidence="3">histidine kinase</fullName>
        <ecNumber evidence="3">2.7.13.3</ecNumber>
    </recommendedName>
</protein>
<dbReference type="GO" id="GO:0016301">
    <property type="term" value="F:kinase activity"/>
    <property type="evidence" value="ECO:0007669"/>
    <property type="project" value="UniProtKB-KW"/>
</dbReference>
<evidence type="ECO:0000256" key="14">
    <source>
        <dbReference type="SAM" id="Coils"/>
    </source>
</evidence>
<keyword evidence="5" id="KW-0597">Phosphoprotein</keyword>
<keyword evidence="8" id="KW-0547">Nucleotide-binding</keyword>
<dbReference type="Gene3D" id="3.30.565.10">
    <property type="entry name" value="Histidine kinase-like ATPase, C-terminal domain"/>
    <property type="match status" value="1"/>
</dbReference>
<dbReference type="SUPFAM" id="SSF47384">
    <property type="entry name" value="Homodimeric domain of signal transducing histidine kinase"/>
    <property type="match status" value="1"/>
</dbReference>
<dbReference type="InterPro" id="IPR005467">
    <property type="entry name" value="His_kinase_dom"/>
</dbReference>
<dbReference type="CDD" id="cd00075">
    <property type="entry name" value="HATPase"/>
    <property type="match status" value="1"/>
</dbReference>
<dbReference type="InterPro" id="IPR036097">
    <property type="entry name" value="HisK_dim/P_sf"/>
</dbReference>
<comment type="caution">
    <text evidence="17">The sequence shown here is derived from an EMBL/GenBank/DDBJ whole genome shotgun (WGS) entry which is preliminary data.</text>
</comment>
<evidence type="ECO:0000256" key="6">
    <source>
        <dbReference type="ARBA" id="ARBA00022679"/>
    </source>
</evidence>
<comment type="subcellular location">
    <subcellularLocation>
        <location evidence="2">Cell membrane</location>
        <topology evidence="2">Multi-pass membrane protein</topology>
    </subcellularLocation>
</comment>
<evidence type="ECO:0000256" key="11">
    <source>
        <dbReference type="ARBA" id="ARBA00022989"/>
    </source>
</evidence>
<evidence type="ECO:0000256" key="1">
    <source>
        <dbReference type="ARBA" id="ARBA00000085"/>
    </source>
</evidence>
<dbReference type="PROSITE" id="PS50109">
    <property type="entry name" value="HIS_KIN"/>
    <property type="match status" value="1"/>
</dbReference>
<keyword evidence="14" id="KW-0175">Coiled coil</keyword>
<organism evidence="17 18">
    <name type="scientific">Caldalkalibacillus horti</name>
    <dbReference type="NCBI Taxonomy" id="77523"/>
    <lineage>
        <taxon>Bacteria</taxon>
        <taxon>Bacillati</taxon>
        <taxon>Bacillota</taxon>
        <taxon>Bacilli</taxon>
        <taxon>Bacillales</taxon>
        <taxon>Bacillaceae</taxon>
        <taxon>Caldalkalibacillus</taxon>
    </lineage>
</organism>
<dbReference type="InterPro" id="IPR036890">
    <property type="entry name" value="HATPase_C_sf"/>
</dbReference>
<evidence type="ECO:0000259" key="16">
    <source>
        <dbReference type="PROSITE" id="PS50109"/>
    </source>
</evidence>
<name>A0ABT9VWF4_9BACI</name>
<evidence type="ECO:0000256" key="13">
    <source>
        <dbReference type="ARBA" id="ARBA00023136"/>
    </source>
</evidence>
<dbReference type="RefSeq" id="WP_307392249.1">
    <property type="nucleotide sequence ID" value="NZ_BAAADK010000045.1"/>
</dbReference>
<accession>A0ABT9VWF4</accession>
<dbReference type="InterPro" id="IPR004358">
    <property type="entry name" value="Sig_transdc_His_kin-like_C"/>
</dbReference>
<keyword evidence="13 15" id="KW-0472">Membrane</keyword>
<dbReference type="PANTHER" id="PTHR45528">
    <property type="entry name" value="SENSOR HISTIDINE KINASE CPXA"/>
    <property type="match status" value="1"/>
</dbReference>
<dbReference type="PRINTS" id="PR00344">
    <property type="entry name" value="BCTRLSENSOR"/>
</dbReference>
<evidence type="ECO:0000256" key="10">
    <source>
        <dbReference type="ARBA" id="ARBA00022840"/>
    </source>
</evidence>
<evidence type="ECO:0000256" key="4">
    <source>
        <dbReference type="ARBA" id="ARBA00022475"/>
    </source>
</evidence>
<feature type="transmembrane region" description="Helical" evidence="15">
    <location>
        <begin position="164"/>
        <end position="186"/>
    </location>
</feature>
<sequence length="458" mass="52333">MKWKLTGRYLFSILSIVFIVLVVNTVILIGMLIYQQTRGIEEVTSGSAETFTRDFGQYMTLGDEEPVVSQDGKQALEEFGAWIQILDDNGQVLSSYLAPDTASNNYTLMEIVHKYKYMDDEFNTYFLGEYEGFSYIVGVPYSRESRFVRMINVESIVSFASKSLIVITIVDLIIAALIGLLFSTILTKPVNSMIERISQLKHRNFYAQHPQRTGVFKPVFSNLNDVSETLMEHENERLKLEKMRNEWISNVSHDLKTPLASVQGYAELLRDEDVPVHERLAYAEVIERQSIYMKNLLDDFNLTMRLKNQEVTLELQETRMESFVREIVIDLLNDSQYGEREISFTSDAPELKLSIDQHLMKRALFNFAYNALIHNDDNTAVSITIQDEFISIEDNGKGIPVAEQAKIFDRYYRGTNTDSRGTGLGMAIARDIIEAHGMEVGLESQAGKGTSIRIWYTT</sequence>
<dbReference type="InterPro" id="IPR003661">
    <property type="entry name" value="HisK_dim/P_dom"/>
</dbReference>
<evidence type="ECO:0000256" key="12">
    <source>
        <dbReference type="ARBA" id="ARBA00023012"/>
    </source>
</evidence>
<proteinExistence type="predicted"/>
<dbReference type="SMART" id="SM00387">
    <property type="entry name" value="HATPase_c"/>
    <property type="match status" value="1"/>
</dbReference>
<dbReference type="InterPro" id="IPR003594">
    <property type="entry name" value="HATPase_dom"/>
</dbReference>